<organism evidence="3 4">
    <name type="scientific">Pseudoxanthomonas spadix (strain BD-a59)</name>
    <dbReference type="NCBI Taxonomy" id="1045855"/>
    <lineage>
        <taxon>Bacteria</taxon>
        <taxon>Pseudomonadati</taxon>
        <taxon>Pseudomonadota</taxon>
        <taxon>Gammaproteobacteria</taxon>
        <taxon>Lysobacterales</taxon>
        <taxon>Lysobacteraceae</taxon>
        <taxon>Pseudoxanthomonas</taxon>
    </lineage>
</organism>
<proteinExistence type="predicted"/>
<gene>
    <name evidence="3" type="ordered locus">DSC_04555</name>
</gene>
<evidence type="ECO:0000313" key="3">
    <source>
        <dbReference type="EMBL" id="AER55564.1"/>
    </source>
</evidence>
<protein>
    <recommendedName>
        <fullName evidence="5">Transmembrane protein</fullName>
    </recommendedName>
</protein>
<dbReference type="AlphaFoldDB" id="G7UPE4"/>
<feature type="transmembrane region" description="Helical" evidence="2">
    <location>
        <begin position="258"/>
        <end position="276"/>
    </location>
</feature>
<name>G7UPE4_PSEUP</name>
<evidence type="ECO:0000256" key="2">
    <source>
        <dbReference type="SAM" id="Phobius"/>
    </source>
</evidence>
<dbReference type="HOGENOM" id="CLU_070084_0_0_6"/>
<dbReference type="eggNOG" id="ENOG5030T70">
    <property type="taxonomic scope" value="Bacteria"/>
</dbReference>
<keyword evidence="4" id="KW-1185">Reference proteome</keyword>
<reference evidence="3 4" key="1">
    <citation type="journal article" date="2012" name="J. Bacteriol.">
        <title>Complete Genome Sequence of the BTEX-Degrading Bacterium Pseudoxanthomonas spadix BD-a59.</title>
        <authorList>
            <person name="Lee S.H."/>
            <person name="Jin H.M."/>
            <person name="Lee H.J."/>
            <person name="Kim J.M."/>
            <person name="Jeon C.O."/>
        </authorList>
    </citation>
    <scope>NUCLEOTIDE SEQUENCE [LARGE SCALE GENOMIC DNA]</scope>
    <source>
        <strain evidence="3 4">BD-a59</strain>
    </source>
</reference>
<evidence type="ECO:0000313" key="4">
    <source>
        <dbReference type="Proteomes" id="UP000005870"/>
    </source>
</evidence>
<accession>G7UPE4</accession>
<dbReference type="KEGG" id="psd:DSC_04555"/>
<dbReference type="EMBL" id="CP003093">
    <property type="protein sequence ID" value="AER55564.1"/>
    <property type="molecule type" value="Genomic_DNA"/>
</dbReference>
<keyword evidence="2" id="KW-0812">Transmembrane</keyword>
<evidence type="ECO:0008006" key="5">
    <source>
        <dbReference type="Google" id="ProtNLM"/>
    </source>
</evidence>
<feature type="region of interest" description="Disordered" evidence="1">
    <location>
        <begin position="220"/>
        <end position="249"/>
    </location>
</feature>
<dbReference type="Proteomes" id="UP000005870">
    <property type="component" value="Chromosome"/>
</dbReference>
<evidence type="ECO:0000256" key="1">
    <source>
        <dbReference type="SAM" id="MobiDB-lite"/>
    </source>
</evidence>
<feature type="compositionally biased region" description="Low complexity" evidence="1">
    <location>
        <begin position="234"/>
        <end position="249"/>
    </location>
</feature>
<keyword evidence="2" id="KW-0472">Membrane</keyword>
<dbReference type="STRING" id="1045855.DSC_04555"/>
<sequence>MDNVKSFLDEANQDCGAYHAGHTFSPQQTIPALNLPADVPAALSAFLRGVERRGVILAELQCGRRETGEIALAAALRAFRQYASEQPMAQWPRGFWSLLVAAPPLRQAHPEARWPQELDWLADLSDVDRMALLLRLAAGLDEDEAAAAMDLDQAGYRAALTRACPRDAQGQPDPQGWRALAEAVQQHLRALSPERLAHLSRLRETLVLGAERRAVVPEPDLAAPAPAPQPVPNQPAAGPPAAARPAPRARQALPWKPALVALLLLGALAALAAWWWHGQQARLSAPATTAAKVGEFGAQALQADVPVQVEALPGGDRAGQRFDAAQGVLTHPDFDLLMDPQGLALARRAGFLSWYAAAPQQRQRDAAQAMTAAAQETGDVAR</sequence>
<keyword evidence="2" id="KW-1133">Transmembrane helix</keyword>